<organism evidence="2 3">
    <name type="scientific">Candidatus Propionivibrio aalborgensis</name>
    <dbReference type="NCBI Taxonomy" id="1860101"/>
    <lineage>
        <taxon>Bacteria</taxon>
        <taxon>Pseudomonadati</taxon>
        <taxon>Pseudomonadota</taxon>
        <taxon>Betaproteobacteria</taxon>
        <taxon>Rhodocyclales</taxon>
        <taxon>Rhodocyclaceae</taxon>
        <taxon>Propionivibrio</taxon>
    </lineage>
</organism>
<dbReference type="AlphaFoldDB" id="A0A1A8XS00"/>
<dbReference type="InterPro" id="IPR052344">
    <property type="entry name" value="Transposase-related"/>
</dbReference>
<dbReference type="PANTHER" id="PTHR33678:SF1">
    <property type="entry name" value="BLL1576 PROTEIN"/>
    <property type="match status" value="1"/>
</dbReference>
<evidence type="ECO:0000259" key="1">
    <source>
        <dbReference type="Pfam" id="PF03050"/>
    </source>
</evidence>
<dbReference type="Pfam" id="PF03050">
    <property type="entry name" value="DDE_Tnp_IS66"/>
    <property type="match status" value="1"/>
</dbReference>
<dbReference type="PANTHER" id="PTHR33678">
    <property type="entry name" value="BLL1576 PROTEIN"/>
    <property type="match status" value="1"/>
</dbReference>
<reference evidence="2 3" key="1">
    <citation type="submission" date="2016-06" db="EMBL/GenBank/DDBJ databases">
        <authorList>
            <person name="Kjaerup R.B."/>
            <person name="Dalgaard T.S."/>
            <person name="Juul-Madsen H.R."/>
        </authorList>
    </citation>
    <scope>NUCLEOTIDE SEQUENCE [LARGE SCALE GENOMIC DNA]</scope>
    <source>
        <strain evidence="2">2</strain>
    </source>
</reference>
<dbReference type="InterPro" id="IPR004291">
    <property type="entry name" value="Transposase_IS66_central"/>
</dbReference>
<proteinExistence type="predicted"/>
<accession>A0A1A8XS00</accession>
<feature type="domain" description="Transposase IS66 central" evidence="1">
    <location>
        <begin position="1"/>
        <end position="154"/>
    </location>
</feature>
<keyword evidence="3" id="KW-1185">Reference proteome</keyword>
<evidence type="ECO:0000313" key="2">
    <source>
        <dbReference type="EMBL" id="SBT07894.1"/>
    </source>
</evidence>
<sequence length="227" mass="25762">MWAYRSNDLEGAPRIVVFDYQTSRSGQHARNFLLKWRGHLMVDDYGGYKASFRQGVIELACLAHCRRKFFDLHVAGGHAVAEEALRRIGELYAVEAKARDGDEAARLALRQQEALPKLNALHDWLIDQRLKTADGSGLARAIDYSLKRWPALTLQRELTHRQQYGRERDPADYPGAPQLALHRVGTRWPPCRRDPELARHRQTQRVGTLCLAQGHLGKAPDLALSPD</sequence>
<dbReference type="Proteomes" id="UP000199600">
    <property type="component" value="Unassembled WGS sequence"/>
</dbReference>
<gene>
    <name evidence="2" type="ORF">PROAA_2460002</name>
</gene>
<dbReference type="EMBL" id="FLQY01000164">
    <property type="protein sequence ID" value="SBT07894.1"/>
    <property type="molecule type" value="Genomic_DNA"/>
</dbReference>
<name>A0A1A8XS00_9RHOO</name>
<protein>
    <recommendedName>
        <fullName evidence="1">Transposase IS66 central domain-containing protein</fullName>
    </recommendedName>
</protein>
<evidence type="ECO:0000313" key="3">
    <source>
        <dbReference type="Proteomes" id="UP000199600"/>
    </source>
</evidence>